<proteinExistence type="predicted"/>
<organism evidence="1">
    <name type="scientific">uncultured Gemmatimonadaceae bacterium</name>
    <dbReference type="NCBI Taxonomy" id="246130"/>
    <lineage>
        <taxon>Bacteria</taxon>
        <taxon>Pseudomonadati</taxon>
        <taxon>Gemmatimonadota</taxon>
        <taxon>Gemmatimonadia</taxon>
        <taxon>Gemmatimonadales</taxon>
        <taxon>Gemmatimonadaceae</taxon>
        <taxon>environmental samples</taxon>
    </lineage>
</organism>
<evidence type="ECO:0000313" key="1">
    <source>
        <dbReference type="EMBL" id="CAA9332123.1"/>
    </source>
</evidence>
<feature type="non-terminal residue" evidence="1">
    <location>
        <position position="1"/>
    </location>
</feature>
<dbReference type="AlphaFoldDB" id="A0A6J4LGP9"/>
<protein>
    <submittedName>
        <fullName evidence="1">Uncharacterized protein</fullName>
    </submittedName>
</protein>
<reference evidence="1" key="1">
    <citation type="submission" date="2020-02" db="EMBL/GenBank/DDBJ databases">
        <authorList>
            <person name="Meier V. D."/>
        </authorList>
    </citation>
    <scope>NUCLEOTIDE SEQUENCE</scope>
    <source>
        <strain evidence="1">AVDCRST_MAG40</strain>
    </source>
</reference>
<name>A0A6J4LGP9_9BACT</name>
<sequence length="296" mass="32150">WTTDVDFAVGRMTAADAASVVGSLLRAVEGRDGAALRADYRGAFPRGSAAMGRLFSIDTVRTTPDAAGATTVELSISLHPERLRAASFRAFASYIDKYVTPARYRLAVTDRAGMRYFTTAAARNRLTLRARVKDGRLVAFTGPPTPMPDGLLLRSEAFAKFGFFTVGASDMVSELTIVRAPSERGWHLRFNREPRWHLPLAAATFLKTPLRRPFADGGAMLRLTVRDAPGAPTVIARHTRTAVQESAVLRFLGSLGSTALNDFAGKSEEEENRFWAEAFQAMRADAEAITGPPGGR</sequence>
<gene>
    <name evidence="1" type="ORF">AVDCRST_MAG40-1958</name>
</gene>
<accession>A0A6J4LGP9</accession>
<dbReference type="EMBL" id="CADCTX010000602">
    <property type="protein sequence ID" value="CAA9332123.1"/>
    <property type="molecule type" value="Genomic_DNA"/>
</dbReference>